<organism evidence="6 7">
    <name type="scientific">Frankia umida</name>
    <dbReference type="NCBI Taxonomy" id="573489"/>
    <lineage>
        <taxon>Bacteria</taxon>
        <taxon>Bacillati</taxon>
        <taxon>Actinomycetota</taxon>
        <taxon>Actinomycetes</taxon>
        <taxon>Frankiales</taxon>
        <taxon>Frankiaceae</taxon>
        <taxon>Frankia</taxon>
    </lineage>
</organism>
<dbReference type="InterPro" id="IPR001647">
    <property type="entry name" value="HTH_TetR"/>
</dbReference>
<evidence type="ECO:0000313" key="7">
    <source>
        <dbReference type="Proteomes" id="UP001201873"/>
    </source>
</evidence>
<dbReference type="Pfam" id="PF00440">
    <property type="entry name" value="TetR_N"/>
    <property type="match status" value="1"/>
</dbReference>
<sequence length="278" mass="30682">MTNTDRRAVAVAVDVMVGPNVADTVSIELEVLRRSHRLKIHMLLCVSSDRIRPWISESRPELGRRGWGGSPPRDDGDARQRILDAAIRCIEQQGPAGTTLSGVALELGITRRTIYRYFTSTEDLFGGVTNLVLDDWVERVRAVAEEAGNPTDMVVESVAYVIEGLPNEVFLTLLLGSGRAELFSRQMLTPTVIARCRRIFLGGRVDWAALGYDDLALDEFVEFLLRIIQSMVVAPPEHPRSGDDLRRYLRRWVAPALYGAATDAVADGSARSPVGPRG</sequence>
<dbReference type="PANTHER" id="PTHR30055">
    <property type="entry name" value="HTH-TYPE TRANSCRIPTIONAL REGULATOR RUTR"/>
    <property type="match status" value="1"/>
</dbReference>
<dbReference type="InterPro" id="IPR050109">
    <property type="entry name" value="HTH-type_TetR-like_transc_reg"/>
</dbReference>
<feature type="domain" description="HTH tetR-type" evidence="5">
    <location>
        <begin position="76"/>
        <end position="136"/>
    </location>
</feature>
<accession>A0ABT0K5E8</accession>
<keyword evidence="1" id="KW-0805">Transcription regulation</keyword>
<gene>
    <name evidence="6" type="ORF">MXD59_24755</name>
</gene>
<evidence type="ECO:0000256" key="4">
    <source>
        <dbReference type="PROSITE-ProRule" id="PRU00335"/>
    </source>
</evidence>
<evidence type="ECO:0000259" key="5">
    <source>
        <dbReference type="PROSITE" id="PS50977"/>
    </source>
</evidence>
<proteinExistence type="predicted"/>
<dbReference type="PANTHER" id="PTHR30055:SF234">
    <property type="entry name" value="HTH-TYPE TRANSCRIPTIONAL REGULATOR BETI"/>
    <property type="match status" value="1"/>
</dbReference>
<dbReference type="PROSITE" id="PS01081">
    <property type="entry name" value="HTH_TETR_1"/>
    <property type="match status" value="1"/>
</dbReference>
<dbReference type="Gene3D" id="1.10.357.10">
    <property type="entry name" value="Tetracycline Repressor, domain 2"/>
    <property type="match status" value="1"/>
</dbReference>
<evidence type="ECO:0000256" key="1">
    <source>
        <dbReference type="ARBA" id="ARBA00023015"/>
    </source>
</evidence>
<feature type="DNA-binding region" description="H-T-H motif" evidence="4">
    <location>
        <begin position="99"/>
        <end position="118"/>
    </location>
</feature>
<dbReference type="SUPFAM" id="SSF46689">
    <property type="entry name" value="Homeodomain-like"/>
    <property type="match status" value="1"/>
</dbReference>
<protein>
    <submittedName>
        <fullName evidence="6">TetR/AcrR family transcriptional regulator</fullName>
    </submittedName>
</protein>
<keyword evidence="3" id="KW-0804">Transcription</keyword>
<dbReference type="InterPro" id="IPR023772">
    <property type="entry name" value="DNA-bd_HTH_TetR-type_CS"/>
</dbReference>
<comment type="caution">
    <text evidence="6">The sequence shown here is derived from an EMBL/GenBank/DDBJ whole genome shotgun (WGS) entry which is preliminary data.</text>
</comment>
<keyword evidence="7" id="KW-1185">Reference proteome</keyword>
<reference evidence="6 7" key="1">
    <citation type="submission" date="2022-04" db="EMBL/GenBank/DDBJ databases">
        <title>Genome diversity in the genus Frankia.</title>
        <authorList>
            <person name="Carlos-Shanley C."/>
            <person name="Hahn D."/>
        </authorList>
    </citation>
    <scope>NUCLEOTIDE SEQUENCE [LARGE SCALE GENOMIC DNA]</scope>
    <source>
        <strain evidence="6 7">Ag45/Mut15</strain>
    </source>
</reference>
<dbReference type="EMBL" id="JALKFT010000053">
    <property type="protein sequence ID" value="MCK9878931.1"/>
    <property type="molecule type" value="Genomic_DNA"/>
</dbReference>
<dbReference type="PRINTS" id="PR00455">
    <property type="entry name" value="HTHTETR"/>
</dbReference>
<keyword evidence="2 4" id="KW-0238">DNA-binding</keyword>
<dbReference type="RefSeq" id="WP_248826989.1">
    <property type="nucleotide sequence ID" value="NZ_JALKFT010000053.1"/>
</dbReference>
<name>A0ABT0K5E8_9ACTN</name>
<dbReference type="PROSITE" id="PS50977">
    <property type="entry name" value="HTH_TETR_2"/>
    <property type="match status" value="1"/>
</dbReference>
<evidence type="ECO:0000256" key="2">
    <source>
        <dbReference type="ARBA" id="ARBA00023125"/>
    </source>
</evidence>
<dbReference type="InterPro" id="IPR009057">
    <property type="entry name" value="Homeodomain-like_sf"/>
</dbReference>
<evidence type="ECO:0000313" key="6">
    <source>
        <dbReference type="EMBL" id="MCK9878931.1"/>
    </source>
</evidence>
<dbReference type="Proteomes" id="UP001201873">
    <property type="component" value="Unassembled WGS sequence"/>
</dbReference>
<evidence type="ECO:0000256" key="3">
    <source>
        <dbReference type="ARBA" id="ARBA00023163"/>
    </source>
</evidence>